<evidence type="ECO:0000256" key="1">
    <source>
        <dbReference type="ARBA" id="ARBA00008645"/>
    </source>
</evidence>
<keyword evidence="2" id="KW-0732">Signal</keyword>
<proteinExistence type="inferred from homology"/>
<dbReference type="SMART" id="SM00939">
    <property type="entry name" value="PepX_C"/>
    <property type="match status" value="1"/>
</dbReference>
<feature type="domain" description="Xaa-Pro dipeptidyl-peptidase C-terminal" evidence="3">
    <location>
        <begin position="382"/>
        <end position="589"/>
    </location>
</feature>
<dbReference type="PANTHER" id="PTHR22946">
    <property type="entry name" value="DIENELACTONE HYDROLASE DOMAIN-CONTAINING PROTEIN-RELATED"/>
    <property type="match status" value="1"/>
</dbReference>
<dbReference type="SUPFAM" id="SSF49785">
    <property type="entry name" value="Galactose-binding domain-like"/>
    <property type="match status" value="1"/>
</dbReference>
<evidence type="ECO:0000313" key="5">
    <source>
        <dbReference type="Proteomes" id="UP001149140"/>
    </source>
</evidence>
<dbReference type="InterPro" id="IPR008391">
    <property type="entry name" value="AXE1_dom"/>
</dbReference>
<gene>
    <name evidence="4" type="ORF">OM076_16585</name>
</gene>
<name>A0A9X3S5Q2_9ACTN</name>
<dbReference type="AlphaFoldDB" id="A0A9X3S5Q2"/>
<dbReference type="RefSeq" id="WP_270041124.1">
    <property type="nucleotide sequence ID" value="NZ_JAPDOD010000015.1"/>
</dbReference>
<dbReference type="SUPFAM" id="SSF53474">
    <property type="entry name" value="alpha/beta-Hydrolases"/>
    <property type="match status" value="1"/>
</dbReference>
<dbReference type="Pfam" id="PF08530">
    <property type="entry name" value="PepX_C"/>
    <property type="match status" value="1"/>
</dbReference>
<comment type="similarity">
    <text evidence="1">Belongs to the AB hydrolase superfamily.</text>
</comment>
<feature type="signal peptide" evidence="2">
    <location>
        <begin position="1"/>
        <end position="23"/>
    </location>
</feature>
<dbReference type="InterPro" id="IPR029058">
    <property type="entry name" value="AB_hydrolase_fold"/>
</dbReference>
<dbReference type="GO" id="GO:0008239">
    <property type="term" value="F:dipeptidyl-peptidase activity"/>
    <property type="evidence" value="ECO:0007669"/>
    <property type="project" value="InterPro"/>
</dbReference>
<dbReference type="Gene3D" id="2.60.120.260">
    <property type="entry name" value="Galactose-binding domain-like"/>
    <property type="match status" value="1"/>
</dbReference>
<organism evidence="4 5">
    <name type="scientific">Solirubrobacter ginsenosidimutans</name>
    <dbReference type="NCBI Taxonomy" id="490573"/>
    <lineage>
        <taxon>Bacteria</taxon>
        <taxon>Bacillati</taxon>
        <taxon>Actinomycetota</taxon>
        <taxon>Thermoleophilia</taxon>
        <taxon>Solirubrobacterales</taxon>
        <taxon>Solirubrobacteraceae</taxon>
        <taxon>Solirubrobacter</taxon>
    </lineage>
</organism>
<dbReference type="EMBL" id="JAPDOD010000015">
    <property type="protein sequence ID" value="MDA0161893.1"/>
    <property type="molecule type" value="Genomic_DNA"/>
</dbReference>
<dbReference type="InterPro" id="IPR013736">
    <property type="entry name" value="Xaa-Pro_dipept_C"/>
</dbReference>
<sequence>MRRKLSAVAVIAAGLIATPSADAAISQVFTKTTTPLNCTVQANGQRFCSGSILSWDGIPLDVNVGFPPEAAPDGAWPVIGIYHGWGGSKLALNGTDAQRALTRGYAVFTMTDRGWGASCGAAMRTDARCVGKGYIHLMHNGYEVRDAQYALGQLADDGVVDPAKIGATGGSYGGGMSIALGALRNRTQLPNGTLVPWTSPLGKPMTIAATVPEYTWSDIAYALTPNGSNLDYVANASYLSGGHRVGVQKQSWNTTLYLGGALAGFYAPVGTDSSADITGWKNLTDTGGPFDGVSAAADMVSELTANHSAFSIDDSVAPAPALLANGWNDDLFPVDESLRYYNKVRAKYPNAPISMFHLDFGHSPRAGAISAADRAALTVAENAWLDYYVRGVGSEPADARGGVDILTSKCPVSGAGTRYHAASWALLAPGEIRLDGGAAQTIVAPGTAPSNAFTSGDVCTTTASADNASAATYKVPAATTAYTLAGSPTIVATLDVKGANDMVAARLYDVDGATQRLIARGVQRPVGAGAGPTQQVFQLHPQAWTVQPGHVLKLELLAQDSTYLRTPGSAAPQQSIGVSALQLRLPVVDAPGSNLGNGVTVATPAAKLVPAGDKLARDYVTEAGGSAGGTVGATLSLTMGAPATFGAFTPGVDREYTAATTANVISTAGDAALTVSDPGHLMNGTFALPETLRVEIAPATWTGPVSNAAVAITFRQHIGATDALRTGAYTRTLTFTLSTTNP</sequence>
<accession>A0A9X3S5Q2</accession>
<evidence type="ECO:0000313" key="4">
    <source>
        <dbReference type="EMBL" id="MDA0161893.1"/>
    </source>
</evidence>
<dbReference type="Pfam" id="PF05448">
    <property type="entry name" value="AXE1"/>
    <property type="match status" value="1"/>
</dbReference>
<evidence type="ECO:0000259" key="3">
    <source>
        <dbReference type="SMART" id="SM00939"/>
    </source>
</evidence>
<dbReference type="InterPro" id="IPR008979">
    <property type="entry name" value="Galactose-bd-like_sf"/>
</dbReference>
<dbReference type="Gene3D" id="3.40.50.1820">
    <property type="entry name" value="alpha/beta hydrolase"/>
    <property type="match status" value="1"/>
</dbReference>
<protein>
    <submittedName>
        <fullName evidence="4">Acetylxylan esterase</fullName>
    </submittedName>
</protein>
<feature type="chain" id="PRO_5040845742" evidence="2">
    <location>
        <begin position="24"/>
        <end position="742"/>
    </location>
</feature>
<evidence type="ECO:0000256" key="2">
    <source>
        <dbReference type="SAM" id="SignalP"/>
    </source>
</evidence>
<reference evidence="4" key="1">
    <citation type="submission" date="2022-10" db="EMBL/GenBank/DDBJ databases">
        <title>The WGS of Solirubrobacter ginsenosidimutans DSM 21036.</title>
        <authorList>
            <person name="Jiang Z."/>
        </authorList>
    </citation>
    <scope>NUCLEOTIDE SEQUENCE</scope>
    <source>
        <strain evidence="4">DSM 21036</strain>
    </source>
</reference>
<keyword evidence="5" id="KW-1185">Reference proteome</keyword>
<comment type="caution">
    <text evidence="4">The sequence shown here is derived from an EMBL/GenBank/DDBJ whole genome shotgun (WGS) entry which is preliminary data.</text>
</comment>
<dbReference type="Proteomes" id="UP001149140">
    <property type="component" value="Unassembled WGS sequence"/>
</dbReference>
<dbReference type="InterPro" id="IPR050261">
    <property type="entry name" value="FrsA_esterase"/>
</dbReference>